<name>A0A0H2RP44_9AGAM</name>
<evidence type="ECO:0000313" key="2">
    <source>
        <dbReference type="Proteomes" id="UP000053477"/>
    </source>
</evidence>
<dbReference type="AlphaFoldDB" id="A0A0H2RP44"/>
<dbReference type="Proteomes" id="UP000053477">
    <property type="component" value="Unassembled WGS sequence"/>
</dbReference>
<dbReference type="EMBL" id="KQ085960">
    <property type="protein sequence ID" value="KLO13382.1"/>
    <property type="molecule type" value="Genomic_DNA"/>
</dbReference>
<reference evidence="1 2" key="1">
    <citation type="submission" date="2015-04" db="EMBL/GenBank/DDBJ databases">
        <title>Complete genome sequence of Schizopora paradoxa KUC8140, a cosmopolitan wood degrader in East Asia.</title>
        <authorList>
            <consortium name="DOE Joint Genome Institute"/>
            <person name="Min B."/>
            <person name="Park H."/>
            <person name="Jang Y."/>
            <person name="Kim J.-J."/>
            <person name="Kim K.H."/>
            <person name="Pangilinan J."/>
            <person name="Lipzen A."/>
            <person name="Riley R."/>
            <person name="Grigoriev I.V."/>
            <person name="Spatafora J.W."/>
            <person name="Choi I.-G."/>
        </authorList>
    </citation>
    <scope>NUCLEOTIDE SEQUENCE [LARGE SCALE GENOMIC DNA]</scope>
    <source>
        <strain evidence="1 2">KUC8140</strain>
    </source>
</reference>
<accession>A0A0H2RP44</accession>
<evidence type="ECO:0000313" key="1">
    <source>
        <dbReference type="EMBL" id="KLO13382.1"/>
    </source>
</evidence>
<dbReference type="InParanoid" id="A0A0H2RP44"/>
<dbReference type="STRING" id="27342.A0A0H2RP44"/>
<keyword evidence="2" id="KW-1185">Reference proteome</keyword>
<proteinExistence type="predicted"/>
<dbReference type="OrthoDB" id="2592984at2759"/>
<organism evidence="1 2">
    <name type="scientific">Schizopora paradoxa</name>
    <dbReference type="NCBI Taxonomy" id="27342"/>
    <lineage>
        <taxon>Eukaryota</taxon>
        <taxon>Fungi</taxon>
        <taxon>Dikarya</taxon>
        <taxon>Basidiomycota</taxon>
        <taxon>Agaricomycotina</taxon>
        <taxon>Agaricomycetes</taxon>
        <taxon>Hymenochaetales</taxon>
        <taxon>Schizoporaceae</taxon>
        <taxon>Schizopora</taxon>
    </lineage>
</organism>
<sequence>MVDFAAQDVVRTLDDNVVKPLDAVSRDFVKGVGELKDKAAGLVILGWHPVGGVGGKLFEQIVTPLEMIALASKYKDVPNPTHHWAVLVGDYIHELNADTSLDVVYQNYRYNTGELWYSKEIGTTRFSDEALRIAGEKAIAAMEGSYNLVHNNCQKFALGMIDLIIEGPREKFMTTYSPAAVVAEPKFIMRPVVEVYATKETAKAVMEAAKEKEAAEAEAAGGFPGAIICKYFPTVEEAEAATKARDEERAVKAAEAAEAAAVAAKEAVEEVEDVSVKKVVIVGEIVPDTEHVEKLDFAKQLMEEQTPVLTN</sequence>
<protein>
    <recommendedName>
        <fullName evidence="3">DUF862-domain-containing protein</fullName>
    </recommendedName>
</protein>
<evidence type="ECO:0008006" key="3">
    <source>
        <dbReference type="Google" id="ProtNLM"/>
    </source>
</evidence>
<gene>
    <name evidence="1" type="ORF">SCHPADRAFT_928563</name>
</gene>